<evidence type="ECO:0000256" key="1">
    <source>
        <dbReference type="ARBA" id="ARBA00022737"/>
    </source>
</evidence>
<name>A0A7I8K8N1_SPIIN</name>
<keyword evidence="1" id="KW-0677">Repeat</keyword>
<dbReference type="PANTHER" id="PTHR47942">
    <property type="entry name" value="TETRATRICOPEPTIDE REPEAT (TPR)-LIKE SUPERFAMILY PROTEIN-RELATED"/>
    <property type="match status" value="1"/>
</dbReference>
<feature type="repeat" description="PPR" evidence="2">
    <location>
        <begin position="163"/>
        <end position="197"/>
    </location>
</feature>
<dbReference type="OrthoDB" id="185373at2759"/>
<dbReference type="Gene3D" id="1.25.40.10">
    <property type="entry name" value="Tetratricopeptide repeat domain"/>
    <property type="match status" value="3"/>
</dbReference>
<dbReference type="InterPro" id="IPR002885">
    <property type="entry name" value="PPR_rpt"/>
</dbReference>
<feature type="repeat" description="PPR" evidence="2">
    <location>
        <begin position="198"/>
        <end position="232"/>
    </location>
</feature>
<dbReference type="Pfam" id="PF01535">
    <property type="entry name" value="PPR"/>
    <property type="match status" value="1"/>
</dbReference>
<accession>A0A7I8K8N1</accession>
<evidence type="ECO:0000313" key="4">
    <source>
        <dbReference type="EMBL" id="CAA7393343.1"/>
    </source>
</evidence>
<dbReference type="InterPro" id="IPR051222">
    <property type="entry name" value="PPR/CCM1_RNA-binding"/>
</dbReference>
<dbReference type="EMBL" id="LR743590">
    <property type="protein sequence ID" value="CAA2617604.1"/>
    <property type="molecule type" value="Genomic_DNA"/>
</dbReference>
<sequence length="522" mass="58498">MNGVLLRRRLCTLPENGKEVTASVLRPISRFPGSMPVPHRSIAEPVGQDLDFVTVAHSHLVSGEWPRLDALAGGLTPLRVKHVLLRVQRDPVLSLEFFDWTLLQNPGLHTLENQALILHILTRSGRFRPAESILRKSVIPKAAGTGLDLFDALLYSYRLCDSSPRVFDSLFKTYAHMKKFRDATETFQRMRDFGFLPTVKSCNALLSSLLDFDRTDIILTFYREMSRCGISPNAYTLNMVMCALCNSGKLEKAMGVFEDMERKGLSPMITTFNTLIDGHCKKGLLESALNLMNAMISRGLHPNVVTYNTLIHGFCKEGRLEEANKVFNKMKTAQIGPNIVTYNTLINGYSEVSNSEMGLRLREEMVRDGLQADILTYNALIMGLCKEGKTKKAESLVKELEKENLFPNASIFSALVTGQCRRQNSERAFQIYKAMKRCGHQLNPETFHLLISTFCKNQDFEGAAEALGEMLHGSITPQESLLVELVEGLRRSGNSHSTVGLLSKISTQMRIPEKFLKDLTCA</sequence>
<gene>
    <name evidence="3" type="ORF">SI7747_03003768</name>
    <name evidence="4" type="ORF">SI8410_03004105</name>
</gene>
<feature type="repeat" description="PPR" evidence="2">
    <location>
        <begin position="303"/>
        <end position="337"/>
    </location>
</feature>
<protein>
    <submittedName>
        <fullName evidence="4">Uncharacterized protein</fullName>
    </submittedName>
</protein>
<feature type="repeat" description="PPR" evidence="2">
    <location>
        <begin position="373"/>
        <end position="407"/>
    </location>
</feature>
<evidence type="ECO:0000313" key="5">
    <source>
        <dbReference type="Proteomes" id="UP000663760"/>
    </source>
</evidence>
<evidence type="ECO:0000256" key="2">
    <source>
        <dbReference type="PROSITE-ProRule" id="PRU00708"/>
    </source>
</evidence>
<feature type="repeat" description="PPR" evidence="2">
    <location>
        <begin position="268"/>
        <end position="302"/>
    </location>
</feature>
<dbReference type="FunFam" id="1.25.40.10:FF:000558">
    <property type="entry name" value="Pentatricopeptide repeat-containing protein At5g39710"/>
    <property type="match status" value="1"/>
</dbReference>
<feature type="repeat" description="PPR" evidence="2">
    <location>
        <begin position="408"/>
        <end position="442"/>
    </location>
</feature>
<feature type="repeat" description="PPR" evidence="2">
    <location>
        <begin position="233"/>
        <end position="267"/>
    </location>
</feature>
<keyword evidence="5" id="KW-1185">Reference proteome</keyword>
<feature type="repeat" description="PPR" evidence="2">
    <location>
        <begin position="338"/>
        <end position="372"/>
    </location>
</feature>
<evidence type="ECO:0000313" key="3">
    <source>
        <dbReference type="EMBL" id="CAA2617604.1"/>
    </source>
</evidence>
<dbReference type="NCBIfam" id="TIGR00756">
    <property type="entry name" value="PPR"/>
    <property type="match status" value="9"/>
</dbReference>
<dbReference type="AlphaFoldDB" id="A0A7I8K8N1"/>
<feature type="repeat" description="PPR" evidence="2">
    <location>
        <begin position="443"/>
        <end position="477"/>
    </location>
</feature>
<dbReference type="PROSITE" id="PS51375">
    <property type="entry name" value="PPR"/>
    <property type="match status" value="9"/>
</dbReference>
<organism evidence="4 5">
    <name type="scientific">Spirodela intermedia</name>
    <name type="common">Intermediate duckweed</name>
    <dbReference type="NCBI Taxonomy" id="51605"/>
    <lineage>
        <taxon>Eukaryota</taxon>
        <taxon>Viridiplantae</taxon>
        <taxon>Streptophyta</taxon>
        <taxon>Embryophyta</taxon>
        <taxon>Tracheophyta</taxon>
        <taxon>Spermatophyta</taxon>
        <taxon>Magnoliopsida</taxon>
        <taxon>Liliopsida</taxon>
        <taxon>Araceae</taxon>
        <taxon>Lemnoideae</taxon>
        <taxon>Spirodela</taxon>
    </lineage>
</organism>
<proteinExistence type="predicted"/>
<dbReference type="Pfam" id="PF13812">
    <property type="entry name" value="PPR_3"/>
    <property type="match status" value="2"/>
</dbReference>
<dbReference type="InterPro" id="IPR011990">
    <property type="entry name" value="TPR-like_helical_dom_sf"/>
</dbReference>
<reference evidence="4" key="1">
    <citation type="submission" date="2020-02" db="EMBL/GenBank/DDBJ databases">
        <authorList>
            <person name="Scholz U."/>
            <person name="Mascher M."/>
            <person name="Fiebig A."/>
        </authorList>
    </citation>
    <scope>NUCLEOTIDE SEQUENCE</scope>
</reference>
<dbReference type="Pfam" id="PF13041">
    <property type="entry name" value="PPR_2"/>
    <property type="match status" value="2"/>
</dbReference>
<dbReference type="PANTHER" id="PTHR47942:SF16">
    <property type="entry name" value="PENTATRICOPEPTIDE REPEAT DOMAIN CONTAINING PROTEIN-RELATED"/>
    <property type="match status" value="1"/>
</dbReference>
<dbReference type="EMBL" id="LR746266">
    <property type="protein sequence ID" value="CAA7393343.1"/>
    <property type="molecule type" value="Genomic_DNA"/>
</dbReference>
<dbReference type="Proteomes" id="UP000663760">
    <property type="component" value="Chromosome 3"/>
</dbReference>